<dbReference type="VEuPathDB" id="VectorBase:HLOH_058846"/>
<evidence type="ECO:0000313" key="2">
    <source>
        <dbReference type="Proteomes" id="UP000821853"/>
    </source>
</evidence>
<accession>A0A9J6GWL0</accession>
<reference evidence="1 2" key="1">
    <citation type="journal article" date="2020" name="Cell">
        <title>Large-Scale Comparative Analyses of Tick Genomes Elucidate Their Genetic Diversity and Vector Capacities.</title>
        <authorList>
            <consortium name="Tick Genome and Microbiome Consortium (TIGMIC)"/>
            <person name="Jia N."/>
            <person name="Wang J."/>
            <person name="Shi W."/>
            <person name="Du L."/>
            <person name="Sun Y."/>
            <person name="Zhan W."/>
            <person name="Jiang J.F."/>
            <person name="Wang Q."/>
            <person name="Zhang B."/>
            <person name="Ji P."/>
            <person name="Bell-Sakyi L."/>
            <person name="Cui X.M."/>
            <person name="Yuan T.T."/>
            <person name="Jiang B.G."/>
            <person name="Yang W.F."/>
            <person name="Lam T.T."/>
            <person name="Chang Q.C."/>
            <person name="Ding S.J."/>
            <person name="Wang X.J."/>
            <person name="Zhu J.G."/>
            <person name="Ruan X.D."/>
            <person name="Zhao L."/>
            <person name="Wei J.T."/>
            <person name="Ye R.Z."/>
            <person name="Que T.C."/>
            <person name="Du C.H."/>
            <person name="Zhou Y.H."/>
            <person name="Cheng J.X."/>
            <person name="Dai P.F."/>
            <person name="Guo W.B."/>
            <person name="Han X.H."/>
            <person name="Huang E.J."/>
            <person name="Li L.F."/>
            <person name="Wei W."/>
            <person name="Gao Y.C."/>
            <person name="Liu J.Z."/>
            <person name="Shao H.Z."/>
            <person name="Wang X."/>
            <person name="Wang C.C."/>
            <person name="Yang T.C."/>
            <person name="Huo Q.B."/>
            <person name="Li W."/>
            <person name="Chen H.Y."/>
            <person name="Chen S.E."/>
            <person name="Zhou L.G."/>
            <person name="Ni X.B."/>
            <person name="Tian J.H."/>
            <person name="Sheng Y."/>
            <person name="Liu T."/>
            <person name="Pan Y.S."/>
            <person name="Xia L.Y."/>
            <person name="Li J."/>
            <person name="Zhao F."/>
            <person name="Cao W.C."/>
        </authorList>
    </citation>
    <scope>NUCLEOTIDE SEQUENCE [LARGE SCALE GENOMIC DNA]</scope>
    <source>
        <strain evidence="1">HaeL-2018</strain>
    </source>
</reference>
<organism evidence="1 2">
    <name type="scientific">Haemaphysalis longicornis</name>
    <name type="common">Bush tick</name>
    <dbReference type="NCBI Taxonomy" id="44386"/>
    <lineage>
        <taxon>Eukaryota</taxon>
        <taxon>Metazoa</taxon>
        <taxon>Ecdysozoa</taxon>
        <taxon>Arthropoda</taxon>
        <taxon>Chelicerata</taxon>
        <taxon>Arachnida</taxon>
        <taxon>Acari</taxon>
        <taxon>Parasitiformes</taxon>
        <taxon>Ixodida</taxon>
        <taxon>Ixodoidea</taxon>
        <taxon>Ixodidae</taxon>
        <taxon>Haemaphysalinae</taxon>
        <taxon>Haemaphysalis</taxon>
    </lineage>
</organism>
<name>A0A9J6GWL0_HAELO</name>
<sequence length="69" mass="7794">MEKSKSTCAGSVTVATILKDHDKIMKLHRESQLAPSRKRLRLGDFQEVDDAVLTWFRTLGNTMCLCQAL</sequence>
<dbReference type="EMBL" id="JABSTR010000009">
    <property type="protein sequence ID" value="KAH9379064.1"/>
    <property type="molecule type" value="Genomic_DNA"/>
</dbReference>
<dbReference type="Proteomes" id="UP000821853">
    <property type="component" value="Unassembled WGS sequence"/>
</dbReference>
<dbReference type="AlphaFoldDB" id="A0A9J6GWL0"/>
<gene>
    <name evidence="1" type="ORF">HPB48_017084</name>
</gene>
<comment type="caution">
    <text evidence="1">The sequence shown here is derived from an EMBL/GenBank/DDBJ whole genome shotgun (WGS) entry which is preliminary data.</text>
</comment>
<protein>
    <submittedName>
        <fullName evidence="1">Uncharacterized protein</fullName>
    </submittedName>
</protein>
<keyword evidence="2" id="KW-1185">Reference proteome</keyword>
<proteinExistence type="predicted"/>
<evidence type="ECO:0000313" key="1">
    <source>
        <dbReference type="EMBL" id="KAH9379064.1"/>
    </source>
</evidence>